<organism evidence="3 4">
    <name type="scientific">Tessaracoccus lubricantis</name>
    <dbReference type="NCBI Taxonomy" id="545543"/>
    <lineage>
        <taxon>Bacteria</taxon>
        <taxon>Bacillati</taxon>
        <taxon>Actinomycetota</taxon>
        <taxon>Actinomycetes</taxon>
        <taxon>Propionibacteriales</taxon>
        <taxon>Propionibacteriaceae</taxon>
        <taxon>Tessaracoccus</taxon>
    </lineage>
</organism>
<dbReference type="Pfam" id="PF22124">
    <property type="entry name" value="Glyco_hydro_95_cat"/>
    <property type="match status" value="1"/>
</dbReference>
<evidence type="ECO:0000313" key="4">
    <source>
        <dbReference type="Proteomes" id="UP001501521"/>
    </source>
</evidence>
<dbReference type="PANTHER" id="PTHR31084">
    <property type="entry name" value="ALPHA-L-FUCOSIDASE 2"/>
    <property type="match status" value="1"/>
</dbReference>
<feature type="region of interest" description="Disordered" evidence="1">
    <location>
        <begin position="1250"/>
        <end position="1289"/>
    </location>
</feature>
<reference evidence="4" key="1">
    <citation type="journal article" date="2019" name="Int. J. Syst. Evol. Microbiol.">
        <title>The Global Catalogue of Microorganisms (GCM) 10K type strain sequencing project: providing services to taxonomists for standard genome sequencing and annotation.</title>
        <authorList>
            <consortium name="The Broad Institute Genomics Platform"/>
            <consortium name="The Broad Institute Genome Sequencing Center for Infectious Disease"/>
            <person name="Wu L."/>
            <person name="Ma J."/>
        </authorList>
    </citation>
    <scope>NUCLEOTIDE SEQUENCE [LARGE SCALE GENOMIC DNA]</scope>
    <source>
        <strain evidence="4">JCM 19125</strain>
    </source>
</reference>
<evidence type="ECO:0000313" key="3">
    <source>
        <dbReference type="EMBL" id="GAA4889291.1"/>
    </source>
</evidence>
<gene>
    <name evidence="3" type="ORF">GCM10025789_02100</name>
</gene>
<dbReference type="EMBL" id="BAABLV010000005">
    <property type="protein sequence ID" value="GAA4889291.1"/>
    <property type="molecule type" value="Genomic_DNA"/>
</dbReference>
<dbReference type="PANTHER" id="PTHR31084:SF19">
    <property type="entry name" value="GLYCOSYL HYDROLASE FAMILY 95 N-TERMINAL DOMAIN-CONTAINING PROTEIN"/>
    <property type="match status" value="1"/>
</dbReference>
<dbReference type="InterPro" id="IPR015919">
    <property type="entry name" value="Cadherin-like_sf"/>
</dbReference>
<dbReference type="InterPro" id="IPR012341">
    <property type="entry name" value="6hp_glycosidase-like_sf"/>
</dbReference>
<dbReference type="InterPro" id="IPR000421">
    <property type="entry name" value="FA58C"/>
</dbReference>
<comment type="caution">
    <text evidence="3">The sequence shown here is derived from an EMBL/GenBank/DDBJ whole genome shotgun (WGS) entry which is preliminary data.</text>
</comment>
<dbReference type="SUPFAM" id="SSF48208">
    <property type="entry name" value="Six-hairpin glycosidases"/>
    <property type="match status" value="1"/>
</dbReference>
<dbReference type="InterPro" id="IPR006644">
    <property type="entry name" value="Cadg"/>
</dbReference>
<evidence type="ECO:0000256" key="1">
    <source>
        <dbReference type="SAM" id="MobiDB-lite"/>
    </source>
</evidence>
<dbReference type="SUPFAM" id="SSF49313">
    <property type="entry name" value="Cadherin-like"/>
    <property type="match status" value="1"/>
</dbReference>
<dbReference type="InterPro" id="IPR049053">
    <property type="entry name" value="AFCA-like_C"/>
</dbReference>
<name>A0ABP9EX09_9ACTN</name>
<dbReference type="Pfam" id="PF14498">
    <property type="entry name" value="Glyco_hyd_65N_2"/>
    <property type="match status" value="1"/>
</dbReference>
<dbReference type="InterPro" id="IPR054363">
    <property type="entry name" value="GH95_cat"/>
</dbReference>
<dbReference type="Pfam" id="PF21307">
    <property type="entry name" value="Glyco_hydro_95_C"/>
    <property type="match status" value="1"/>
</dbReference>
<protein>
    <recommendedName>
        <fullName evidence="2">F5/8 type C domain-containing protein</fullName>
    </recommendedName>
</protein>
<dbReference type="Proteomes" id="UP001501521">
    <property type="component" value="Unassembled WGS sequence"/>
</dbReference>
<evidence type="ECO:0000259" key="2">
    <source>
        <dbReference type="PROSITE" id="PS50022"/>
    </source>
</evidence>
<dbReference type="PROSITE" id="PS50022">
    <property type="entry name" value="FA58C_3"/>
    <property type="match status" value="1"/>
</dbReference>
<dbReference type="Gene3D" id="1.50.10.10">
    <property type="match status" value="1"/>
</dbReference>
<dbReference type="Gene3D" id="2.60.40.10">
    <property type="entry name" value="Immunoglobulins"/>
    <property type="match status" value="1"/>
</dbReference>
<dbReference type="RefSeq" id="WP_345577675.1">
    <property type="nucleotide sequence ID" value="NZ_BAABLV010000005.1"/>
</dbReference>
<dbReference type="InterPro" id="IPR008928">
    <property type="entry name" value="6-hairpin_glycosidase_sf"/>
</dbReference>
<sequence length="1428" mass="151267">MLSQTANAAPTTTQQDPLVLKYSAPAPLNRWQEESLPIGNGALGASIFGQVANDEVFLNEKTLWTGGPGVPGYRYGNYPEAEVAQRRANLQEVRDVINTTGEATAGWVAGKLGQPKVGYGNYQSFGKLMFAFNNGVGTPTDYERSLDIDNSVAKVTYKVGETTFTREYIASYPDNVVMMKISADKPGAVNFTTTYDKKLQSGMAADQQALSSGTVTASGSRITLAGTSPNNGLKYNAQADVVTDGGTTTAAGATITVAGANSATIVWAAATDYGAEYNADITKSYRDGRTAAEVAAEVTQRVTDAQTKGWAEVKTAHQADYKAIYDRVKLDLNGAALTVPTNQARSAYRGTSAADRTLETMYYQYGRYLLISSSRDHVLGAANLQGVWNQVNNPPWSADYHTNINVQMNYWPALSGNMPETYDAYLDYIDSLVGAGATSAQNVLGIEDSWMVMNETTPFGFTGVFDWSTAFWFPEANAWLAQAFWWKYLYTGDEDFLRTTAYPMLKKTSKFWEQYLVEDPRDGQLVANPSYSPEHGPFVAGASMSQQIATELFQSTIEAAEVLGLESEVTGLRTTLADTDDGLTISEETGMLLEWKGTEQLGEIGHRHVSHLYALWPGRNISVNTTPELAEAARKSLVHRGDGGTGWSMAWKINFWAKLFDGDHAHQMVKNIISNSTYPNLWDAHPPFQIDGNFGATSGINEMLVANDPGLITVLPAVPAAWADGSFDGIKAWNDVTVGATWSSGATDQVRLTTGNAGPVKVKTTLAGGAVTVRDGSGATVASTRADGVVSFTATAGGTYTIDGNVKVTVADAPDSLVYSTDGTVTVNYTGAPAGSELVVEAPEGWQVSPVRQLVGEGDGTASFTVRAPNTGTQGTLRVKLVGPDLEVSGTVGIQLVDPSIVPVQGIAAWDSAEVTGEGPTNGFVSAAIDGNPSTFWHTQWSGGSPAYPHYIVLDLGSEKTFQSFVYTPRPKSDCGSSNDPAVCNGQIGGYSIQVPTAGTFVAPTAAQLRQAQYAQPADAVYETVASGTFEKNTAPKTVTFDEPVTARYVKLLATTPAAAGQAWAHAGELGVRAAAAAEPEPLPAAAITVSPAEAEAGDTVTVSGAGWASGEVVKVSIGDTVVNATADAQGAFTASVAVPTSLAPGETVVRAVGTSNVVTTAALLVVDATGPEVSQIAAQNATVGEAFELQVSATDQSQPLTYTLAGNPSWLTVDATGKLSGTPTGPGTFGVTVSVSDVEGNTSQVTFTLKVQRKPGPTSSPSPSVSTQPTTSPSPKPTTSPTKPGADFVRTAPYTLAGTHELNGRQWMTTCEDYSQTERCRTEIWATVVQIEGGEFVRKSGWVFNNLTYLPFMTRDAWKGNPLGAAGEFTSAGRQWRTECDTAATGRGACRSYTWTTVYAATARPMGGYSFSQNNEWVFNNIVMFKS</sequence>
<dbReference type="InterPro" id="IPR027414">
    <property type="entry name" value="GH95_N_dom"/>
</dbReference>
<keyword evidence="4" id="KW-1185">Reference proteome</keyword>
<dbReference type="SMART" id="SM00736">
    <property type="entry name" value="CADG"/>
    <property type="match status" value="1"/>
</dbReference>
<dbReference type="Pfam" id="PF00754">
    <property type="entry name" value="F5_F8_type_C"/>
    <property type="match status" value="1"/>
</dbReference>
<dbReference type="SUPFAM" id="SSF49785">
    <property type="entry name" value="Galactose-binding domain-like"/>
    <property type="match status" value="1"/>
</dbReference>
<feature type="compositionally biased region" description="Low complexity" evidence="1">
    <location>
        <begin position="1255"/>
        <end position="1272"/>
    </location>
</feature>
<proteinExistence type="predicted"/>
<dbReference type="InterPro" id="IPR008979">
    <property type="entry name" value="Galactose-bd-like_sf"/>
</dbReference>
<dbReference type="Gene3D" id="2.60.120.260">
    <property type="entry name" value="Galactose-binding domain-like"/>
    <property type="match status" value="1"/>
</dbReference>
<feature type="domain" description="F5/8 type C" evidence="2">
    <location>
        <begin position="889"/>
        <end position="1072"/>
    </location>
</feature>
<dbReference type="InterPro" id="IPR013783">
    <property type="entry name" value="Ig-like_fold"/>
</dbReference>
<accession>A0ABP9EX09</accession>